<dbReference type="InterPro" id="IPR013078">
    <property type="entry name" value="His_Pase_superF_clade-1"/>
</dbReference>
<dbReference type="EMBL" id="PTRA01000001">
    <property type="protein sequence ID" value="PQA60033.1"/>
    <property type="molecule type" value="Genomic_DNA"/>
</dbReference>
<dbReference type="Proteomes" id="UP000239590">
    <property type="component" value="Unassembled WGS sequence"/>
</dbReference>
<evidence type="ECO:0000313" key="10">
    <source>
        <dbReference type="EMBL" id="PQA60033.1"/>
    </source>
</evidence>
<gene>
    <name evidence="5" type="primary">gpmA</name>
    <name evidence="10" type="ORF">C5O19_10570</name>
</gene>
<evidence type="ECO:0000313" key="11">
    <source>
        <dbReference type="Proteomes" id="UP000239590"/>
    </source>
</evidence>
<feature type="binding site" evidence="5 7">
    <location>
        <begin position="158"/>
        <end position="159"/>
    </location>
    <ligand>
        <name>substrate</name>
    </ligand>
</feature>
<dbReference type="AlphaFoldDB" id="A0A2S7IQN1"/>
<dbReference type="InterPro" id="IPR005952">
    <property type="entry name" value="Phosphogly_mut1"/>
</dbReference>
<keyword evidence="11" id="KW-1185">Reference proteome</keyword>
<comment type="similarity">
    <text evidence="1 5">Belongs to the phosphoglycerate mutase family. BPG-dependent PGAM subfamily.</text>
</comment>
<feature type="binding site" evidence="5 7">
    <location>
        <begin position="114"/>
        <end position="115"/>
    </location>
    <ligand>
        <name>substrate</name>
    </ligand>
</feature>
<dbReference type="RefSeq" id="WP_104711972.1">
    <property type="nucleotide sequence ID" value="NZ_PTRA01000001.1"/>
</dbReference>
<dbReference type="OrthoDB" id="9782128at2"/>
<dbReference type="Pfam" id="PF00300">
    <property type="entry name" value="His_Phos_1"/>
    <property type="match status" value="1"/>
</dbReference>
<feature type="active site" description="Proton donor/acceptor" evidence="5 6">
    <location>
        <position position="87"/>
    </location>
</feature>
<feature type="binding site" evidence="5 7">
    <location>
        <position position="98"/>
    </location>
    <ligand>
        <name>substrate</name>
    </ligand>
</feature>
<dbReference type="GO" id="GO:0006094">
    <property type="term" value="P:gluconeogenesis"/>
    <property type="evidence" value="ECO:0007669"/>
    <property type="project" value="UniProtKB-UniRule"/>
</dbReference>
<dbReference type="HAMAP" id="MF_01039">
    <property type="entry name" value="PGAM_GpmA"/>
    <property type="match status" value="1"/>
</dbReference>
<evidence type="ECO:0000256" key="2">
    <source>
        <dbReference type="ARBA" id="ARBA00022432"/>
    </source>
</evidence>
<feature type="binding site" evidence="5 7">
    <location>
        <position position="60"/>
    </location>
    <ligand>
        <name>substrate</name>
    </ligand>
</feature>
<evidence type="ECO:0000256" key="1">
    <source>
        <dbReference type="ARBA" id="ARBA00006717"/>
    </source>
</evidence>
<keyword evidence="2 5" id="KW-0312">Gluconeogenesis</keyword>
<feature type="active site" description="Tele-phosphohistidine intermediate" evidence="5 6">
    <location>
        <position position="11"/>
    </location>
</feature>
<feature type="binding site" evidence="5 7">
    <location>
        <begin position="23"/>
        <end position="24"/>
    </location>
    <ligand>
        <name>substrate</name>
    </ligand>
</feature>
<protein>
    <recommendedName>
        <fullName evidence="5 9">2,3-bisphosphoglycerate-dependent phosphoglycerate mutase</fullName>
        <shortName evidence="5">BPG-dependent PGAM</shortName>
        <shortName evidence="5">PGAM</shortName>
        <shortName evidence="5">Phosphoglyceromutase</shortName>
        <shortName evidence="5">dPGM</shortName>
        <ecNumber evidence="5 9">5.4.2.11</ecNumber>
    </recommendedName>
</protein>
<accession>A0A2S7IQN1</accession>
<reference evidence="11" key="1">
    <citation type="submission" date="2018-02" db="EMBL/GenBank/DDBJ databases">
        <title>Genome sequencing of Solimonas sp. HR-BB.</title>
        <authorList>
            <person name="Lee Y."/>
            <person name="Jeon C.O."/>
        </authorList>
    </citation>
    <scope>NUCLEOTIDE SEQUENCE [LARGE SCALE GENOMIC DNA]</scope>
    <source>
        <strain evidence="11">HR-U</strain>
    </source>
</reference>
<evidence type="ECO:0000256" key="4">
    <source>
        <dbReference type="ARBA" id="ARBA00023235"/>
    </source>
</evidence>
<comment type="pathway">
    <text evidence="5 9">Carbohydrate degradation; glycolysis; pyruvate from D-glyceraldehyde 3-phosphate: step 3/5.</text>
</comment>
<feature type="site" description="Transition state stabilizer" evidence="5 8">
    <location>
        <position position="157"/>
    </location>
</feature>
<proteinExistence type="inferred from homology"/>
<comment type="function">
    <text evidence="5 9">Catalyzes the interconversion of 2-phosphoglycerate and 3-phosphoglycerate.</text>
</comment>
<dbReference type="SMART" id="SM00855">
    <property type="entry name" value="PGAM"/>
    <property type="match status" value="1"/>
</dbReference>
<evidence type="ECO:0000256" key="3">
    <source>
        <dbReference type="ARBA" id="ARBA00023152"/>
    </source>
</evidence>
<name>A0A2S7IQN1_9BACT</name>
<dbReference type="Gene3D" id="3.40.50.1240">
    <property type="entry name" value="Phosphoglycerate mutase-like"/>
    <property type="match status" value="1"/>
</dbReference>
<evidence type="ECO:0000256" key="8">
    <source>
        <dbReference type="PIRSR" id="PIRSR613078-3"/>
    </source>
</evidence>
<dbReference type="InterPro" id="IPR029033">
    <property type="entry name" value="His_PPase_superfam"/>
</dbReference>
<dbReference type="GO" id="GO:0006096">
    <property type="term" value="P:glycolytic process"/>
    <property type="evidence" value="ECO:0007669"/>
    <property type="project" value="UniProtKB-UniRule"/>
</dbReference>
<dbReference type="SUPFAM" id="SSF53254">
    <property type="entry name" value="Phosphoglycerate mutase-like"/>
    <property type="match status" value="1"/>
</dbReference>
<dbReference type="GO" id="GO:0004619">
    <property type="term" value="F:phosphoglycerate mutase activity"/>
    <property type="evidence" value="ECO:0007669"/>
    <property type="project" value="UniProtKB-UniRule"/>
</dbReference>
<dbReference type="CDD" id="cd07067">
    <property type="entry name" value="HP_PGM_like"/>
    <property type="match status" value="1"/>
</dbReference>
<dbReference type="PIRSF" id="PIRSF000709">
    <property type="entry name" value="6PFK_2-Ptase"/>
    <property type="match status" value="1"/>
</dbReference>
<dbReference type="InterPro" id="IPR001345">
    <property type="entry name" value="PG/BPGM_mutase_AS"/>
</dbReference>
<comment type="caution">
    <text evidence="10">The sequence shown here is derived from an EMBL/GenBank/DDBJ whole genome shotgun (WGS) entry which is preliminary data.</text>
</comment>
<sequence>MKDRILVLVRHGQSEWNLENRFTGEVDVELTTHGRDEARLTALKLKTISFQVAFTSALKRAQETLAIILEDIQQTSIPVHQSAALNERNYGDLQGLNKAETAEKYGIEQVALWRRSYDVAPPGGESLKMTQERVLPYYQQEIVPCLQQGQNVLIVAHGNSLRSLVMALEHLSEQAISQVDIPTGAPRFYHFDEHLQLIKADYLTESH</sequence>
<dbReference type="PROSITE" id="PS00175">
    <property type="entry name" value="PG_MUTASE"/>
    <property type="match status" value="1"/>
</dbReference>
<dbReference type="NCBIfam" id="TIGR01258">
    <property type="entry name" value="pgm_1"/>
    <property type="match status" value="2"/>
</dbReference>
<dbReference type="EC" id="5.4.2.11" evidence="5 9"/>
<evidence type="ECO:0000256" key="7">
    <source>
        <dbReference type="PIRSR" id="PIRSR613078-2"/>
    </source>
</evidence>
<keyword evidence="3 5" id="KW-0324">Glycolysis</keyword>
<evidence type="ECO:0000256" key="5">
    <source>
        <dbReference type="HAMAP-Rule" id="MF_01039"/>
    </source>
</evidence>
<feature type="binding site" evidence="5 7">
    <location>
        <begin position="10"/>
        <end position="17"/>
    </location>
    <ligand>
        <name>substrate</name>
    </ligand>
</feature>
<dbReference type="UniPathway" id="UPA00109">
    <property type="reaction ID" value="UER00186"/>
</dbReference>
<dbReference type="PANTHER" id="PTHR11931">
    <property type="entry name" value="PHOSPHOGLYCERATE MUTASE"/>
    <property type="match status" value="1"/>
</dbReference>
<evidence type="ECO:0000256" key="9">
    <source>
        <dbReference type="RuleBase" id="RU004512"/>
    </source>
</evidence>
<evidence type="ECO:0000256" key="6">
    <source>
        <dbReference type="PIRSR" id="PIRSR613078-1"/>
    </source>
</evidence>
<comment type="catalytic activity">
    <reaction evidence="5 9">
        <text>(2R)-2-phosphoglycerate = (2R)-3-phosphoglycerate</text>
        <dbReference type="Rhea" id="RHEA:15901"/>
        <dbReference type="ChEBI" id="CHEBI:58272"/>
        <dbReference type="ChEBI" id="CHEBI:58289"/>
        <dbReference type="EC" id="5.4.2.11"/>
    </reaction>
</comment>
<organism evidence="10 11">
    <name type="scientific">Siphonobacter curvatus</name>
    <dbReference type="NCBI Taxonomy" id="2094562"/>
    <lineage>
        <taxon>Bacteria</taxon>
        <taxon>Pseudomonadati</taxon>
        <taxon>Bacteroidota</taxon>
        <taxon>Cytophagia</taxon>
        <taxon>Cytophagales</taxon>
        <taxon>Cytophagaceae</taxon>
        <taxon>Siphonobacter</taxon>
    </lineage>
</organism>
<keyword evidence="4 5" id="KW-0413">Isomerase</keyword>
<feature type="binding site" evidence="5 7">
    <location>
        <begin position="87"/>
        <end position="90"/>
    </location>
    <ligand>
        <name>substrate</name>
    </ligand>
</feature>